<evidence type="ECO:0000313" key="2">
    <source>
        <dbReference type="EMBL" id="KAK9069383.1"/>
    </source>
</evidence>
<reference evidence="2 3" key="1">
    <citation type="submission" date="2024-04" db="EMBL/GenBank/DDBJ databases">
        <title>The reference genome of an endangered Asteraceae, Deinandra increscens subsp. villosa, native to the Central Coast of California.</title>
        <authorList>
            <person name="Guilliams M."/>
            <person name="Hasenstab-Lehman K."/>
            <person name="Meyer R."/>
            <person name="Mcevoy S."/>
        </authorList>
    </citation>
    <scope>NUCLEOTIDE SEQUENCE [LARGE SCALE GENOMIC DNA]</scope>
    <source>
        <tissue evidence="2">Leaf</tissue>
    </source>
</reference>
<keyword evidence="3" id="KW-1185">Reference proteome</keyword>
<dbReference type="EMBL" id="JBCNJP010000013">
    <property type="protein sequence ID" value="KAK9069383.1"/>
    <property type="molecule type" value="Genomic_DNA"/>
</dbReference>
<evidence type="ECO:0000313" key="3">
    <source>
        <dbReference type="Proteomes" id="UP001408789"/>
    </source>
</evidence>
<dbReference type="SUPFAM" id="SSF56219">
    <property type="entry name" value="DNase I-like"/>
    <property type="match status" value="1"/>
</dbReference>
<name>A0AAP0DDV4_9ASTR</name>
<evidence type="ECO:0008006" key="4">
    <source>
        <dbReference type="Google" id="ProtNLM"/>
    </source>
</evidence>
<proteinExistence type="predicted"/>
<protein>
    <recommendedName>
        <fullName evidence="4">RNA-directed DNA polymerase, eukaryota</fullName>
    </recommendedName>
</protein>
<evidence type="ECO:0000256" key="1">
    <source>
        <dbReference type="SAM" id="Coils"/>
    </source>
</evidence>
<dbReference type="Gene3D" id="3.60.10.10">
    <property type="entry name" value="Endonuclease/exonuclease/phosphatase"/>
    <property type="match status" value="1"/>
</dbReference>
<organism evidence="2 3">
    <name type="scientific">Deinandra increscens subsp. villosa</name>
    <dbReference type="NCBI Taxonomy" id="3103831"/>
    <lineage>
        <taxon>Eukaryota</taxon>
        <taxon>Viridiplantae</taxon>
        <taxon>Streptophyta</taxon>
        <taxon>Embryophyta</taxon>
        <taxon>Tracheophyta</taxon>
        <taxon>Spermatophyta</taxon>
        <taxon>Magnoliopsida</taxon>
        <taxon>eudicotyledons</taxon>
        <taxon>Gunneridae</taxon>
        <taxon>Pentapetalae</taxon>
        <taxon>asterids</taxon>
        <taxon>campanulids</taxon>
        <taxon>Asterales</taxon>
        <taxon>Asteraceae</taxon>
        <taxon>Asteroideae</taxon>
        <taxon>Heliantheae alliance</taxon>
        <taxon>Madieae</taxon>
        <taxon>Madiinae</taxon>
        <taxon>Deinandra</taxon>
    </lineage>
</organism>
<dbReference type="AlphaFoldDB" id="A0AAP0DDV4"/>
<sequence>MSQNGQSIMMKKVWGRSMFQSEWVDSTGRSGGLISSWDSSIFSLQSVFKHRNVLVVSGWLIKEQVQINIANVYAPQDLRIKRGLWELLVNLRNELQGWWVLAGDFNEVRRPEERLNSEFNVRSTAIFNEFIRRAGVEEYSMGGHKFTCYAGGGKKFSKLDHVLVCENFMNKWPDATLIAMPRFLSDHSPVLLRTSVEDFGPVPFRFFSGWLAYPELENIVIEAANQVEEEVSSDYRLALKLKSVKGAIKAWQLRKREEENEEFKREMATCNNLEREAEVRTLCPEEMENWVESKSKILAINKRRIEDLKQKSRVRWAAEGDDNTAFFHGMINANLANNRIGGIYVDGRWIKKPKDLISSVELLQQSLQGTEREQTLYVFRGD</sequence>
<gene>
    <name evidence="2" type="ORF">SSX86_011286</name>
</gene>
<comment type="caution">
    <text evidence="2">The sequence shown here is derived from an EMBL/GenBank/DDBJ whole genome shotgun (WGS) entry which is preliminary data.</text>
</comment>
<dbReference type="InterPro" id="IPR036691">
    <property type="entry name" value="Endo/exonu/phosph_ase_sf"/>
</dbReference>
<feature type="coiled-coil region" evidence="1">
    <location>
        <begin position="241"/>
        <end position="276"/>
    </location>
</feature>
<keyword evidence="1" id="KW-0175">Coiled coil</keyword>
<dbReference type="PANTHER" id="PTHR33710:SF64">
    <property type="entry name" value="ENDONUCLEASE_EXONUCLEASE_PHOSPHATASE DOMAIN-CONTAINING PROTEIN"/>
    <property type="match status" value="1"/>
</dbReference>
<accession>A0AAP0DDV4</accession>
<dbReference type="PANTHER" id="PTHR33710">
    <property type="entry name" value="BNAC02G09200D PROTEIN"/>
    <property type="match status" value="1"/>
</dbReference>
<dbReference type="Proteomes" id="UP001408789">
    <property type="component" value="Unassembled WGS sequence"/>
</dbReference>